<keyword evidence="5" id="KW-0520">NAD</keyword>
<feature type="compositionally biased region" description="Gly residues" evidence="7">
    <location>
        <begin position="458"/>
        <end position="468"/>
    </location>
</feature>
<dbReference type="InterPro" id="IPR002745">
    <property type="entry name" value="Ptrans_KptA/Tpt1"/>
</dbReference>
<dbReference type="InterPro" id="IPR042081">
    <property type="entry name" value="RNA_2'-PTrans_C"/>
</dbReference>
<feature type="compositionally biased region" description="Polar residues" evidence="7">
    <location>
        <begin position="89"/>
        <end position="100"/>
    </location>
</feature>
<evidence type="ECO:0000256" key="7">
    <source>
        <dbReference type="SAM" id="MobiDB-lite"/>
    </source>
</evidence>
<sequence length="468" mass="50786">MLTRAVAGLKGCRAAVKFPSYPHRQLHCFKAAAESEHSSAQVGFWAVAARGAMSEGNEAHDHPGKKGSFGGLKRFGSTEHVQDYGRPSSDVSSSRNTQEGKPSGEPNRFDLPTQAVQPVDSTYDDEFPALGAAPSKPKRNAAAAVVNPSPVLTPVQTPQQSLRTQGGSFSYVPNQRSNTNNITASQPPYHDRGRAGGGGGREGGGRGRRAMDPIEALGRLLTAILRHRAADFKLQVRRDGYVAVAEILKLSMKTMAGKPLNSHTEDDVRQAVKEDGKQRFGLLEEGGQLLIRANQGHSINTVESEVLLKPITSAKEIPVCVHGTYTKFMDQIWEQGLKRMNRNHIHFATGLPEEDGVISGMRGSADILIYLDVEKALKGGMKLYMSENRVILTEGFDGSIPPEYFDKVLKLAWPEKNEYVRVSPPSWLKDPPSRLDVETTSSTVVQHINNPDSSNASEGGGSGNTRKA</sequence>
<evidence type="ECO:0000256" key="1">
    <source>
        <dbReference type="ARBA" id="ARBA00003343"/>
    </source>
</evidence>
<keyword evidence="4" id="KW-0808">Transferase</keyword>
<evidence type="ECO:0000256" key="2">
    <source>
        <dbReference type="ARBA" id="ARBA00009836"/>
    </source>
</evidence>
<dbReference type="PANTHER" id="PTHR12684">
    <property type="entry name" value="PUTATIVE PHOSPHOTRANSFERASE"/>
    <property type="match status" value="1"/>
</dbReference>
<dbReference type="InterPro" id="IPR042080">
    <property type="entry name" value="RNA_2'-PTrans_N"/>
</dbReference>
<feature type="region of interest" description="Disordered" evidence="7">
    <location>
        <begin position="429"/>
        <end position="468"/>
    </location>
</feature>
<protein>
    <recommendedName>
        <fullName evidence="3">2'-phosphotransferase</fullName>
        <ecNumber evidence="3">2.7.1.160</ecNumber>
    </recommendedName>
</protein>
<dbReference type="SUPFAM" id="SSF56399">
    <property type="entry name" value="ADP-ribosylation"/>
    <property type="match status" value="1"/>
</dbReference>
<feature type="compositionally biased region" description="Polar residues" evidence="7">
    <location>
        <begin position="438"/>
        <end position="452"/>
    </location>
</feature>
<dbReference type="EC" id="2.7.1.160" evidence="3"/>
<evidence type="ECO:0000256" key="6">
    <source>
        <dbReference type="ARBA" id="ARBA00047949"/>
    </source>
</evidence>
<dbReference type="EMBL" id="OZ020100">
    <property type="protein sequence ID" value="CAK9273810.1"/>
    <property type="molecule type" value="Genomic_DNA"/>
</dbReference>
<dbReference type="Proteomes" id="UP001497444">
    <property type="component" value="Chromosome 5"/>
</dbReference>
<proteinExistence type="inferred from homology"/>
<feature type="region of interest" description="Disordered" evidence="7">
    <location>
        <begin position="55"/>
        <end position="112"/>
    </location>
</feature>
<keyword evidence="9" id="KW-1185">Reference proteome</keyword>
<gene>
    <name evidence="8" type="ORF">CSSPJE1EN1_LOCUS19288</name>
</gene>
<evidence type="ECO:0000256" key="4">
    <source>
        <dbReference type="ARBA" id="ARBA00022679"/>
    </source>
</evidence>
<evidence type="ECO:0000256" key="3">
    <source>
        <dbReference type="ARBA" id="ARBA00012007"/>
    </source>
</evidence>
<accession>A0ABP0X623</accession>
<comment type="similarity">
    <text evidence="2">Belongs to the KptA/TPT1 family.</text>
</comment>
<dbReference type="PANTHER" id="PTHR12684:SF2">
    <property type="entry name" value="TRNA 2'-PHOSPHOTRANSFERASE 1"/>
    <property type="match status" value="1"/>
</dbReference>
<reference evidence="8" key="1">
    <citation type="submission" date="2024-02" db="EMBL/GenBank/DDBJ databases">
        <authorList>
            <consortium name="ELIXIR-Norway"/>
            <consortium name="Elixir Norway"/>
        </authorList>
    </citation>
    <scope>NUCLEOTIDE SEQUENCE</scope>
</reference>
<evidence type="ECO:0000313" key="9">
    <source>
        <dbReference type="Proteomes" id="UP001497444"/>
    </source>
</evidence>
<feature type="compositionally biased region" description="Polar residues" evidence="7">
    <location>
        <begin position="154"/>
        <end position="186"/>
    </location>
</feature>
<feature type="region of interest" description="Disordered" evidence="7">
    <location>
        <begin position="127"/>
        <end position="208"/>
    </location>
</feature>
<name>A0ABP0X623_9BRYO</name>
<comment type="function">
    <text evidence="1">Catalyzes the last step of tRNA splicing, the transfer of the splice junction 2'-phosphate from ligated tRNA to NAD to produce ADP-ribose 1''-2'' cyclic phosphate.</text>
</comment>
<dbReference type="Gene3D" id="1.10.10.970">
    <property type="entry name" value="RNA 2'-phosphotransferase, Tpt1/KptA family, N-terminal domain"/>
    <property type="match status" value="1"/>
</dbReference>
<dbReference type="Pfam" id="PF01885">
    <property type="entry name" value="PTS_2-RNA"/>
    <property type="match status" value="1"/>
</dbReference>
<dbReference type="Gene3D" id="3.20.170.30">
    <property type="match status" value="1"/>
</dbReference>
<evidence type="ECO:0000256" key="5">
    <source>
        <dbReference type="ARBA" id="ARBA00023027"/>
    </source>
</evidence>
<organism evidence="8 9">
    <name type="scientific">Sphagnum jensenii</name>
    <dbReference type="NCBI Taxonomy" id="128206"/>
    <lineage>
        <taxon>Eukaryota</taxon>
        <taxon>Viridiplantae</taxon>
        <taxon>Streptophyta</taxon>
        <taxon>Embryophyta</taxon>
        <taxon>Bryophyta</taxon>
        <taxon>Sphagnophytina</taxon>
        <taxon>Sphagnopsida</taxon>
        <taxon>Sphagnales</taxon>
        <taxon>Sphagnaceae</taxon>
        <taxon>Sphagnum</taxon>
    </lineage>
</organism>
<comment type="catalytic activity">
    <reaction evidence="6">
        <text>2'-phospho-[ligated tRNA] + NAD(+) = mature tRNA + ADP-alpha-D-ribose 1'',2''-cyclic phosphate + nicotinamide</text>
        <dbReference type="Rhea" id="RHEA:23324"/>
        <dbReference type="Rhea" id="RHEA-COMP:11106"/>
        <dbReference type="Rhea" id="RHEA-COMP:11107"/>
        <dbReference type="ChEBI" id="CHEBI:17154"/>
        <dbReference type="ChEBI" id="CHEBI:57540"/>
        <dbReference type="ChEBI" id="CHEBI:76596"/>
        <dbReference type="ChEBI" id="CHEBI:82883"/>
        <dbReference type="ChEBI" id="CHEBI:85027"/>
        <dbReference type="EC" id="2.7.1.160"/>
    </reaction>
</comment>
<evidence type="ECO:0000313" key="8">
    <source>
        <dbReference type="EMBL" id="CAK9273810.1"/>
    </source>
</evidence>